<proteinExistence type="predicted"/>
<name>A0AAV7KJN7_9METZ</name>
<organism evidence="2 3">
    <name type="scientific">Oopsacas minuta</name>
    <dbReference type="NCBI Taxonomy" id="111878"/>
    <lineage>
        <taxon>Eukaryota</taxon>
        <taxon>Metazoa</taxon>
        <taxon>Porifera</taxon>
        <taxon>Hexactinellida</taxon>
        <taxon>Hexasterophora</taxon>
        <taxon>Lyssacinosida</taxon>
        <taxon>Leucopsacidae</taxon>
        <taxon>Oopsacas</taxon>
    </lineage>
</organism>
<gene>
    <name evidence="2" type="ORF">LOD99_10177</name>
</gene>
<dbReference type="Proteomes" id="UP001165289">
    <property type="component" value="Unassembled WGS sequence"/>
</dbReference>
<evidence type="ECO:0000313" key="3">
    <source>
        <dbReference type="Proteomes" id="UP001165289"/>
    </source>
</evidence>
<evidence type="ECO:0000256" key="1">
    <source>
        <dbReference type="SAM" id="MobiDB-lite"/>
    </source>
</evidence>
<dbReference type="SUPFAM" id="SSF46689">
    <property type="entry name" value="Homeodomain-like"/>
    <property type="match status" value="1"/>
</dbReference>
<comment type="caution">
    <text evidence="2">The sequence shown here is derived from an EMBL/GenBank/DDBJ whole genome shotgun (WGS) entry which is preliminary data.</text>
</comment>
<sequence length="110" mass="12702">MTLKAPARNTIMNIVKRMEEDGTVGDRKRKRPKKTVRTPENIQKIKKKLADSPHRATRRLSAETAISRGLEKRILNDDIGAFPYKYRSTKVKCIKSEEEGPICHVHFQED</sequence>
<protein>
    <submittedName>
        <fullName evidence="2">Uncharacterized protein</fullName>
    </submittedName>
</protein>
<keyword evidence="3" id="KW-1185">Reference proteome</keyword>
<feature type="region of interest" description="Disordered" evidence="1">
    <location>
        <begin position="18"/>
        <end position="38"/>
    </location>
</feature>
<reference evidence="2 3" key="1">
    <citation type="journal article" date="2023" name="BMC Biol.">
        <title>The compact genome of the sponge Oopsacas minuta (Hexactinellida) is lacking key metazoan core genes.</title>
        <authorList>
            <person name="Santini S."/>
            <person name="Schenkelaars Q."/>
            <person name="Jourda C."/>
            <person name="Duchesne M."/>
            <person name="Belahbib H."/>
            <person name="Rocher C."/>
            <person name="Selva M."/>
            <person name="Riesgo A."/>
            <person name="Vervoort M."/>
            <person name="Leys S.P."/>
            <person name="Kodjabachian L."/>
            <person name="Le Bivic A."/>
            <person name="Borchiellini C."/>
            <person name="Claverie J.M."/>
            <person name="Renard E."/>
        </authorList>
    </citation>
    <scope>NUCLEOTIDE SEQUENCE [LARGE SCALE GENOMIC DNA]</scope>
    <source>
        <strain evidence="2">SPO-2</strain>
    </source>
</reference>
<evidence type="ECO:0000313" key="2">
    <source>
        <dbReference type="EMBL" id="KAI6661155.1"/>
    </source>
</evidence>
<dbReference type="EMBL" id="JAKMXF010000021">
    <property type="protein sequence ID" value="KAI6661155.1"/>
    <property type="molecule type" value="Genomic_DNA"/>
</dbReference>
<dbReference type="InterPro" id="IPR009057">
    <property type="entry name" value="Homeodomain-like_sf"/>
</dbReference>
<dbReference type="AlphaFoldDB" id="A0AAV7KJN7"/>
<feature type="compositionally biased region" description="Basic residues" evidence="1">
    <location>
        <begin position="27"/>
        <end position="36"/>
    </location>
</feature>
<accession>A0AAV7KJN7</accession>